<proteinExistence type="predicted"/>
<dbReference type="AlphaFoldDB" id="A0A2T9Y101"/>
<dbReference type="STRING" id="133381.A0A2T9Y101"/>
<keyword evidence="2" id="KW-1185">Reference proteome</keyword>
<reference evidence="1 2" key="1">
    <citation type="journal article" date="2018" name="MBio">
        <title>Comparative Genomics Reveals the Core Gene Toolbox for the Fungus-Insect Symbiosis.</title>
        <authorList>
            <person name="Wang Y."/>
            <person name="Stata M."/>
            <person name="Wang W."/>
            <person name="Stajich J.E."/>
            <person name="White M.M."/>
            <person name="Moncalvo J.M."/>
        </authorList>
    </citation>
    <scope>NUCLEOTIDE SEQUENCE [LARGE SCALE GENOMIC DNA]</scope>
    <source>
        <strain evidence="1 2">SC-DP-2</strain>
    </source>
</reference>
<evidence type="ECO:0000313" key="1">
    <source>
        <dbReference type="EMBL" id="PVU85987.1"/>
    </source>
</evidence>
<organism evidence="1 2">
    <name type="scientific">Smittium megazygosporum</name>
    <dbReference type="NCBI Taxonomy" id="133381"/>
    <lineage>
        <taxon>Eukaryota</taxon>
        <taxon>Fungi</taxon>
        <taxon>Fungi incertae sedis</taxon>
        <taxon>Zoopagomycota</taxon>
        <taxon>Kickxellomycotina</taxon>
        <taxon>Harpellomycetes</taxon>
        <taxon>Harpellales</taxon>
        <taxon>Legeriomycetaceae</taxon>
        <taxon>Smittium</taxon>
    </lineage>
</organism>
<dbReference type="Proteomes" id="UP000245609">
    <property type="component" value="Unassembled WGS sequence"/>
</dbReference>
<accession>A0A2T9Y101</accession>
<dbReference type="EMBL" id="MBFS01003561">
    <property type="protein sequence ID" value="PVU85987.1"/>
    <property type="molecule type" value="Genomic_DNA"/>
</dbReference>
<sequence>MEQVGFRTCKEYATQATLLYEVVRRCKINALQKWIGFIDFAKAYDYVPNQELLTNLQHMKIDGSLKNIAGVKIPAIDKKISYLLFADNAVVLADSPAELHIPLNKVCDLAQKWKMQVKASKCGAMSSAITNNVANTKKALYSTYHYLSNKKVPVVLRAILICSVLLPIATYGNELFGMSIARSTKNQRIIDNTCRVVLGCSSSTALTRMLEELKIATFSTRTAVGHERAYLKWPTLDTLMPILMLAPMKNQLSTWVSSTKKWVKQYCQDMVKNHRVDQPDFGRKNTQCWAARTHIYLEYSQMDQSAHIHHWDSVPELQSLSHKFNHNEHTRRQQRTNNRTLHVGNISLTHYYSQQNNGSINLLDSELERYGDPSGIKSLRLGTCSKNSIVQYTINSIIYKHEVTLPQKPHTPRLAHSLMFSGYSQKFKTASPYFSKIRKQQSDLYLSAAHVSLPSAPQTLRQITVYGKSQTK</sequence>
<protein>
    <recommendedName>
        <fullName evidence="3">Reverse transcriptase domain-containing protein</fullName>
    </recommendedName>
</protein>
<gene>
    <name evidence="1" type="ORF">BB560_006845</name>
</gene>
<dbReference type="OrthoDB" id="5534248at2759"/>
<evidence type="ECO:0008006" key="3">
    <source>
        <dbReference type="Google" id="ProtNLM"/>
    </source>
</evidence>
<name>A0A2T9Y101_9FUNG</name>
<feature type="non-terminal residue" evidence="1">
    <location>
        <position position="472"/>
    </location>
</feature>
<evidence type="ECO:0000313" key="2">
    <source>
        <dbReference type="Proteomes" id="UP000245609"/>
    </source>
</evidence>
<comment type="caution">
    <text evidence="1">The sequence shown here is derived from an EMBL/GenBank/DDBJ whole genome shotgun (WGS) entry which is preliminary data.</text>
</comment>